<dbReference type="AlphaFoldDB" id="A0A6J4R0L9"/>
<feature type="compositionally biased region" description="Basic and acidic residues" evidence="1">
    <location>
        <begin position="66"/>
        <end position="101"/>
    </location>
</feature>
<reference evidence="2" key="1">
    <citation type="submission" date="2020-02" db="EMBL/GenBank/DDBJ databases">
        <authorList>
            <person name="Meier V. D."/>
        </authorList>
    </citation>
    <scope>NUCLEOTIDE SEQUENCE</scope>
    <source>
        <strain evidence="2">AVDCRST_MAG14</strain>
    </source>
</reference>
<evidence type="ECO:0000256" key="1">
    <source>
        <dbReference type="SAM" id="MobiDB-lite"/>
    </source>
</evidence>
<gene>
    <name evidence="2" type="ORF">AVDCRST_MAG14-1060</name>
</gene>
<feature type="region of interest" description="Disordered" evidence="1">
    <location>
        <begin position="49"/>
        <end position="112"/>
    </location>
</feature>
<protein>
    <submittedName>
        <fullName evidence="2">Uncharacterized protein</fullName>
    </submittedName>
</protein>
<sequence length="112" mass="12067">GTYHCDQADHIHRRLRQAWAQTSAPGDCRAPACRGDLGGDGAAWHRRIRFAQADTHRQDPGPLRGPARDRRGGGSAGEDRGRASEARPDDRAGPHDDRGGADRSPPPFVSAL</sequence>
<feature type="region of interest" description="Disordered" evidence="1">
    <location>
        <begin position="21"/>
        <end position="40"/>
    </location>
</feature>
<proteinExistence type="predicted"/>
<accession>A0A6J4R0L9</accession>
<organism evidence="2">
    <name type="scientific">uncultured Rubrobacteraceae bacterium</name>
    <dbReference type="NCBI Taxonomy" id="349277"/>
    <lineage>
        <taxon>Bacteria</taxon>
        <taxon>Bacillati</taxon>
        <taxon>Actinomycetota</taxon>
        <taxon>Rubrobacteria</taxon>
        <taxon>Rubrobacterales</taxon>
        <taxon>Rubrobacteraceae</taxon>
        <taxon>environmental samples</taxon>
    </lineage>
</organism>
<dbReference type="EMBL" id="CADCVG010000045">
    <property type="protein sequence ID" value="CAA9452098.1"/>
    <property type="molecule type" value="Genomic_DNA"/>
</dbReference>
<evidence type="ECO:0000313" key="2">
    <source>
        <dbReference type="EMBL" id="CAA9452098.1"/>
    </source>
</evidence>
<feature type="non-terminal residue" evidence="2">
    <location>
        <position position="1"/>
    </location>
</feature>
<feature type="non-terminal residue" evidence="2">
    <location>
        <position position="112"/>
    </location>
</feature>
<name>A0A6J4R0L9_9ACTN</name>